<dbReference type="PANTHER" id="PTHR43072">
    <property type="entry name" value="N-ACETYLTRANSFERASE"/>
    <property type="match status" value="1"/>
</dbReference>
<evidence type="ECO:0000256" key="2">
    <source>
        <dbReference type="ARBA" id="ARBA00023315"/>
    </source>
</evidence>
<dbReference type="Proteomes" id="UP000198420">
    <property type="component" value="Unassembled WGS sequence"/>
</dbReference>
<keyword evidence="1 4" id="KW-0808">Transferase</keyword>
<dbReference type="PROSITE" id="PS51186">
    <property type="entry name" value="GNAT"/>
    <property type="match status" value="1"/>
</dbReference>
<reference evidence="5" key="1">
    <citation type="submission" date="2017-06" db="EMBL/GenBank/DDBJ databases">
        <authorList>
            <person name="Varghese N."/>
            <person name="Submissions S."/>
        </authorList>
    </citation>
    <scope>NUCLEOTIDE SEQUENCE [LARGE SCALE GENOMIC DNA]</scope>
    <source>
        <strain evidence="5">DSM 44485</strain>
    </source>
</reference>
<dbReference type="Gene3D" id="3.40.630.30">
    <property type="match status" value="1"/>
</dbReference>
<dbReference type="SUPFAM" id="SSF55729">
    <property type="entry name" value="Acyl-CoA N-acyltransferases (Nat)"/>
    <property type="match status" value="1"/>
</dbReference>
<protein>
    <submittedName>
        <fullName evidence="4">Phosphinothricin acetyltransferase</fullName>
    </submittedName>
</protein>
<dbReference type="RefSeq" id="WP_245919208.1">
    <property type="nucleotide sequence ID" value="NZ_FZNP01000005.1"/>
</dbReference>
<evidence type="ECO:0000259" key="3">
    <source>
        <dbReference type="PROSITE" id="PS51186"/>
    </source>
</evidence>
<proteinExistence type="predicted"/>
<keyword evidence="2" id="KW-0012">Acyltransferase</keyword>
<feature type="domain" description="N-acetyltransferase" evidence="3">
    <location>
        <begin position="10"/>
        <end position="168"/>
    </location>
</feature>
<dbReference type="AlphaFoldDB" id="A0A238XYA7"/>
<evidence type="ECO:0000313" key="4">
    <source>
        <dbReference type="EMBL" id="SNR63690.1"/>
    </source>
</evidence>
<evidence type="ECO:0000256" key="1">
    <source>
        <dbReference type="ARBA" id="ARBA00022679"/>
    </source>
</evidence>
<dbReference type="PANTHER" id="PTHR43072:SF23">
    <property type="entry name" value="UPF0039 PROTEIN C11D3.02C"/>
    <property type="match status" value="1"/>
</dbReference>
<dbReference type="Pfam" id="PF00583">
    <property type="entry name" value="Acetyltransf_1"/>
    <property type="match status" value="1"/>
</dbReference>
<keyword evidence="5" id="KW-1185">Reference proteome</keyword>
<gene>
    <name evidence="4" type="ORF">SAMN06265355_10576</name>
</gene>
<name>A0A238XYA7_9ACTN</name>
<dbReference type="CDD" id="cd04301">
    <property type="entry name" value="NAT_SF"/>
    <property type="match status" value="1"/>
</dbReference>
<dbReference type="GO" id="GO:0016747">
    <property type="term" value="F:acyltransferase activity, transferring groups other than amino-acyl groups"/>
    <property type="evidence" value="ECO:0007669"/>
    <property type="project" value="InterPro"/>
</dbReference>
<accession>A0A238XYA7</accession>
<sequence>MTGPEASPGIAVRAMRPHDAGRVLAIYQDGLDTGQASFETGVPAWEEFDAAKLDRHRYVAADVAGAPPGDVLGWIAAGSVSDRCCYSGVVEHSIYVCPRARGRGVGSALLAAFIASTEADGIWTIQSGVFPENTSSLRLHAKAGFRAVGVRERLGRLHGRWRDVVLLERRSPLVG</sequence>
<dbReference type="InterPro" id="IPR000182">
    <property type="entry name" value="GNAT_dom"/>
</dbReference>
<dbReference type="EMBL" id="FZNP01000005">
    <property type="protein sequence ID" value="SNR63690.1"/>
    <property type="molecule type" value="Genomic_DNA"/>
</dbReference>
<organism evidence="4 5">
    <name type="scientific">Actinomadura mexicana</name>
    <dbReference type="NCBI Taxonomy" id="134959"/>
    <lineage>
        <taxon>Bacteria</taxon>
        <taxon>Bacillati</taxon>
        <taxon>Actinomycetota</taxon>
        <taxon>Actinomycetes</taxon>
        <taxon>Streptosporangiales</taxon>
        <taxon>Thermomonosporaceae</taxon>
        <taxon>Actinomadura</taxon>
    </lineage>
</organism>
<dbReference type="InterPro" id="IPR016181">
    <property type="entry name" value="Acyl_CoA_acyltransferase"/>
</dbReference>
<evidence type="ECO:0000313" key="5">
    <source>
        <dbReference type="Proteomes" id="UP000198420"/>
    </source>
</evidence>